<dbReference type="GO" id="GO:0046961">
    <property type="term" value="F:proton-transporting ATPase activity, rotational mechanism"/>
    <property type="evidence" value="ECO:0007669"/>
    <property type="project" value="InterPro"/>
</dbReference>
<feature type="region of interest" description="Disordered" evidence="5">
    <location>
        <begin position="212"/>
        <end position="245"/>
    </location>
</feature>
<dbReference type="AlphaFoldDB" id="A0A1B0G646"/>
<feature type="compositionally biased region" description="Polar residues" evidence="5">
    <location>
        <begin position="319"/>
        <end position="334"/>
    </location>
</feature>
<feature type="region of interest" description="Disordered" evidence="5">
    <location>
        <begin position="291"/>
        <end position="348"/>
    </location>
</feature>
<dbReference type="Gene3D" id="1.10.287.3240">
    <property type="match status" value="1"/>
</dbReference>
<dbReference type="EnsemblMetazoa" id="GMOY008790-RA">
    <property type="protein sequence ID" value="GMOY008790-PA"/>
    <property type="gene ID" value="GMOY008790"/>
</dbReference>
<sequence length="348" mass="39174">MAHKDRINLFPSRANLVFMKQRAASAVTGLSLLKRKRDALDLVLREITAELEKSSEQMDATMKEAIFSLAKANFLNTDFKPAAVVNPDRADAYIRIKQNRIIGTSVPQLKLVIRSTAAAIPFTGLATGGRQVEETRLKFQEALKFVVAVASLKYNFKILSETVHTTNMRVNGLDYVVIPRFQNTANYIRDELDELEREDFYRLKRSQAKQLKKKKSTVVKRGNDEEQSDEEVEAPKIKKNKARPEVRIMDYGESRADSTRSTMHSLGAADLPTARASRFVSFVKGRNTVVLESGEVPAVTELAREHTEEQESEKESSERQLTTPSESSQDTLTSETDEENSISTEDVK</sequence>
<evidence type="ECO:0000256" key="5">
    <source>
        <dbReference type="SAM" id="MobiDB-lite"/>
    </source>
</evidence>
<dbReference type="NCBIfam" id="TIGR00309">
    <property type="entry name" value="V_ATPase_subD"/>
    <property type="match status" value="1"/>
</dbReference>
<keyword evidence="3" id="KW-0406">Ion transport</keyword>
<keyword evidence="7" id="KW-1185">Reference proteome</keyword>
<evidence type="ECO:0000313" key="6">
    <source>
        <dbReference type="EnsemblMetazoa" id="GMOY008790-PA"/>
    </source>
</evidence>
<evidence type="ECO:0000256" key="1">
    <source>
        <dbReference type="ARBA" id="ARBA00005850"/>
    </source>
</evidence>
<evidence type="ECO:0000256" key="2">
    <source>
        <dbReference type="ARBA" id="ARBA00022448"/>
    </source>
</evidence>
<comment type="function">
    <text evidence="4">Subunit of the V1 complex of vacuolar(H+)-ATPase (V-ATPase), a multisubunit enzyme composed of a peripheral complex (V1) that hydrolyzes ATP and a membrane integral complex (V0) that translocates protons. V-ATPase is responsible for acidifying and maintaining the pH of intracellular compartments and in some cell types, is targeted to the plasma membrane, where it is responsible for acidifying the extracellular environment.</text>
</comment>
<evidence type="ECO:0000256" key="4">
    <source>
        <dbReference type="ARBA" id="ARBA00045737"/>
    </source>
</evidence>
<accession>A0A1B0G646</accession>
<dbReference type="EMBL" id="CCAG010023042">
    <property type="status" value="NOT_ANNOTATED_CDS"/>
    <property type="molecule type" value="Genomic_DNA"/>
</dbReference>
<comment type="similarity">
    <text evidence="1">Belongs to the V-ATPase D subunit family.</text>
</comment>
<dbReference type="Proteomes" id="UP000092444">
    <property type="component" value="Unassembled WGS sequence"/>
</dbReference>
<dbReference type="VEuPathDB" id="VectorBase:GMOY008790"/>
<organism evidence="6 7">
    <name type="scientific">Glossina morsitans morsitans</name>
    <name type="common">Savannah tsetse fly</name>
    <dbReference type="NCBI Taxonomy" id="37546"/>
    <lineage>
        <taxon>Eukaryota</taxon>
        <taxon>Metazoa</taxon>
        <taxon>Ecdysozoa</taxon>
        <taxon>Arthropoda</taxon>
        <taxon>Hexapoda</taxon>
        <taxon>Insecta</taxon>
        <taxon>Pterygota</taxon>
        <taxon>Neoptera</taxon>
        <taxon>Endopterygota</taxon>
        <taxon>Diptera</taxon>
        <taxon>Brachycera</taxon>
        <taxon>Muscomorpha</taxon>
        <taxon>Hippoboscoidea</taxon>
        <taxon>Glossinidae</taxon>
        <taxon>Glossina</taxon>
    </lineage>
</organism>
<feature type="compositionally biased region" description="Basic and acidic residues" evidence="5">
    <location>
        <begin position="302"/>
        <end position="318"/>
    </location>
</feature>
<protein>
    <submittedName>
        <fullName evidence="6">Uncharacterized protein</fullName>
    </submittedName>
</protein>
<proteinExistence type="inferred from homology"/>
<dbReference type="PANTHER" id="PTHR11671">
    <property type="entry name" value="V-TYPE ATP SYNTHASE SUBUNIT D"/>
    <property type="match status" value="1"/>
</dbReference>
<dbReference type="PhylomeDB" id="A0A1B0G646"/>
<evidence type="ECO:0000256" key="3">
    <source>
        <dbReference type="ARBA" id="ARBA00023065"/>
    </source>
</evidence>
<keyword evidence="2" id="KW-0813">Transport</keyword>
<reference evidence="6" key="1">
    <citation type="submission" date="2020-05" db="UniProtKB">
        <authorList>
            <consortium name="EnsemblMetazoa"/>
        </authorList>
    </citation>
    <scope>IDENTIFICATION</scope>
    <source>
        <strain evidence="6">Yale</strain>
    </source>
</reference>
<dbReference type="Pfam" id="PF01813">
    <property type="entry name" value="ATP-synt_D"/>
    <property type="match status" value="1"/>
</dbReference>
<dbReference type="STRING" id="37546.A0A1B0G646"/>
<evidence type="ECO:0000313" key="7">
    <source>
        <dbReference type="Proteomes" id="UP000092444"/>
    </source>
</evidence>
<dbReference type="InterPro" id="IPR002699">
    <property type="entry name" value="V_ATPase_D"/>
</dbReference>
<name>A0A1B0G646_GLOMM</name>